<sequence length="598" mass="67999">MSKAYQEIIIELIERICHKMRASETAKTILKAHFTQISSRRNLTLDSLGKLPELSREVTRERARQIISKFVNKDLPTELNRLNRGLAAGDPITLTEKKDLVQLKELIEVLIDKITNTKKPVFSNKVQSTLIKAGIIDNNVYLPIVVQLAKSFGINTDFKFHEYNGHQIILGKNHNSKCATSDLVTYAGKISTYFGGLFSIEKIVDSSWNPASPYFIDEIPSEIRAEYIYDLISTEHDFLSIAHGSFYTFASRDERISRILKPIFVHYKSPLKVERVVSALKRALTHNFRRNADARQNACLDLLEKSDDALDDYCLKTGLLQVSKPGYRTPGEYLYLESQPVELSDTINYQVIALNAIKSNGGPLDSMSMGKELKGKIPDAFKPFIFSYPTLYYKEGGGRRNDYYKPLDDIYIPSERIVRPIDTRMERIDSIKIKINDVIRELESMDVLGTVLTKTRAEQALLREYLLLQQSVFSGNENDVGICDICGSSWPHAILIAAHVKPRSKCTHEERADFDNIAMLQCAMCDSLFENGFIAIFSDGKVAINRDKKITKNLAQMYSTIESRTTPYANGNPNRMQYLHYHWINIFKGESCLFNIAP</sequence>
<evidence type="ECO:0000313" key="2">
    <source>
        <dbReference type="EMBL" id="AVV37592.1"/>
    </source>
</evidence>
<evidence type="ECO:0000259" key="1">
    <source>
        <dbReference type="Pfam" id="PF13391"/>
    </source>
</evidence>
<evidence type="ECO:0000313" key="3">
    <source>
        <dbReference type="Proteomes" id="UP000241538"/>
    </source>
</evidence>
<feature type="domain" description="HNH nuclease" evidence="1">
    <location>
        <begin position="483"/>
        <end position="536"/>
    </location>
</feature>
<dbReference type="Pfam" id="PF13391">
    <property type="entry name" value="HNH_2"/>
    <property type="match status" value="1"/>
</dbReference>
<proteinExistence type="predicted"/>
<reference evidence="2 3" key="1">
    <citation type="journal article" date="2018" name="Int J Genomics">
        <title>Comparative Genomics Analysis of Plasmid pPV989-94 from a Clinical Isolate of Pantoea vagans PV989.</title>
        <authorList>
            <person name="Xu L."/>
            <person name="Yin M."/>
            <person name="Zhu T."/>
            <person name="Lu J."/>
            <person name="Bao Q."/>
        </authorList>
    </citation>
    <scope>NUCLEOTIDE SEQUENCE [LARGE SCALE GENOMIC DNA]</scope>
    <source>
        <strain evidence="2 3">PV989</strain>
    </source>
</reference>
<dbReference type="InterPro" id="IPR003615">
    <property type="entry name" value="HNH_nuc"/>
</dbReference>
<dbReference type="RefSeq" id="WP_107319592.1">
    <property type="nucleotide sequence ID" value="NZ_CP028349.1"/>
</dbReference>
<name>A0AAN1NQY3_9GAMM</name>
<organism evidence="2 3">
    <name type="scientific">Pantoea vagans</name>
    <dbReference type="NCBI Taxonomy" id="470934"/>
    <lineage>
        <taxon>Bacteria</taxon>
        <taxon>Pseudomonadati</taxon>
        <taxon>Pseudomonadota</taxon>
        <taxon>Gammaproteobacteria</taxon>
        <taxon>Enterobacterales</taxon>
        <taxon>Erwiniaceae</taxon>
        <taxon>Pantoea</taxon>
    </lineage>
</organism>
<accession>A0AAN1NQY3</accession>
<protein>
    <recommendedName>
        <fullName evidence="1">HNH nuclease domain-containing protein</fullName>
    </recommendedName>
</protein>
<gene>
    <name evidence="2" type="ORF">C9381_10485</name>
</gene>
<dbReference type="AlphaFoldDB" id="A0AAN1NQY3"/>
<dbReference type="EMBL" id="CP028349">
    <property type="protein sequence ID" value="AVV37592.1"/>
    <property type="molecule type" value="Genomic_DNA"/>
</dbReference>
<dbReference type="Proteomes" id="UP000241538">
    <property type="component" value="Chromosome"/>
</dbReference>